<keyword evidence="2" id="KW-1185">Reference proteome</keyword>
<organism evidence="1 2">
    <name type="scientific">Paracoccidioides brasiliensis (strain Pb18)</name>
    <dbReference type="NCBI Taxonomy" id="502780"/>
    <lineage>
        <taxon>Eukaryota</taxon>
        <taxon>Fungi</taxon>
        <taxon>Dikarya</taxon>
        <taxon>Ascomycota</taxon>
        <taxon>Pezizomycotina</taxon>
        <taxon>Eurotiomycetes</taxon>
        <taxon>Eurotiomycetidae</taxon>
        <taxon>Onygenales</taxon>
        <taxon>Ajellomycetaceae</taxon>
        <taxon>Paracoccidioides</taxon>
    </lineage>
</organism>
<dbReference type="Proteomes" id="UP000001628">
    <property type="component" value="Unassembled WGS sequence"/>
</dbReference>
<dbReference type="AlphaFoldDB" id="A0A0A0HUU5"/>
<evidence type="ECO:0000313" key="2">
    <source>
        <dbReference type="Proteomes" id="UP000001628"/>
    </source>
</evidence>
<dbReference type="GeneID" id="22587479"/>
<dbReference type="VEuPathDB" id="FungiDB:PADG_11582"/>
<name>A0A0A0HUU5_PARBD</name>
<proteinExistence type="predicted"/>
<dbReference type="KEGG" id="pbn:PADG_11582"/>
<sequence>MERKRKGKKRERREDKSIVARECQSLLIDDTEAAPDFDICDIRWRMQQQVRALTKSDRWGPQIGTDSCQESPIEASLSFLVSLPLRCLFDSTECWNHERESKLRTSSKLSNRGIFVFWARKRGVVVRDAMDSGQAGGGEVQQTSQQALL</sequence>
<dbReference type="RefSeq" id="XP_010759038.1">
    <property type="nucleotide sequence ID" value="XM_010760736.1"/>
</dbReference>
<accession>A0A0A0HUU5</accession>
<dbReference type="EMBL" id="KN275959">
    <property type="protein sequence ID" value="KGM92382.1"/>
    <property type="molecule type" value="Genomic_DNA"/>
</dbReference>
<dbReference type="InParanoid" id="A0A0A0HUU5"/>
<reference evidence="1 2" key="1">
    <citation type="journal article" date="2011" name="PLoS Genet.">
        <title>Comparative genomic analysis of human fungal pathogens causing paracoccidioidomycosis.</title>
        <authorList>
            <person name="Desjardins C.A."/>
            <person name="Champion M.D."/>
            <person name="Holder J.W."/>
            <person name="Muszewska A."/>
            <person name="Goldberg J."/>
            <person name="Bailao A.M."/>
            <person name="Brigido M.M."/>
            <person name="Ferreira M.E."/>
            <person name="Garcia A.M."/>
            <person name="Grynberg M."/>
            <person name="Gujja S."/>
            <person name="Heiman D.I."/>
            <person name="Henn M.R."/>
            <person name="Kodira C.D."/>
            <person name="Leon-Narvaez H."/>
            <person name="Longo L.V."/>
            <person name="Ma L.J."/>
            <person name="Malavazi I."/>
            <person name="Matsuo A.L."/>
            <person name="Morais F.V."/>
            <person name="Pereira M."/>
            <person name="Rodriguez-Brito S."/>
            <person name="Sakthikumar S."/>
            <person name="Salem-Izacc S.M."/>
            <person name="Sykes S.M."/>
            <person name="Teixeira M.M."/>
            <person name="Vallejo M.C."/>
            <person name="Walter M.E."/>
            <person name="Yandava C."/>
            <person name="Young S."/>
            <person name="Zeng Q."/>
            <person name="Zucker J."/>
            <person name="Felipe M.S."/>
            <person name="Goldman G.H."/>
            <person name="Haas B.J."/>
            <person name="McEwen J.G."/>
            <person name="Nino-Vega G."/>
            <person name="Puccia R."/>
            <person name="San-Blas G."/>
            <person name="Soares C.M."/>
            <person name="Birren B.W."/>
            <person name="Cuomo C.A."/>
        </authorList>
    </citation>
    <scope>NUCLEOTIDE SEQUENCE [LARGE SCALE GENOMIC DNA]</scope>
    <source>
        <strain evidence="1 2">Pb18</strain>
    </source>
</reference>
<evidence type="ECO:0000313" key="1">
    <source>
        <dbReference type="EMBL" id="KGM92382.1"/>
    </source>
</evidence>
<dbReference type="HOGENOM" id="CLU_1750267_0_0_1"/>
<gene>
    <name evidence="1" type="ORF">PADG_11582</name>
</gene>
<protein>
    <submittedName>
        <fullName evidence="1">Uncharacterized protein</fullName>
    </submittedName>
</protein>